<dbReference type="GO" id="GO:0003910">
    <property type="term" value="F:DNA ligase (ATP) activity"/>
    <property type="evidence" value="ECO:0007669"/>
    <property type="project" value="InterPro"/>
</dbReference>
<reference evidence="9" key="1">
    <citation type="journal article" date="2024" name="J. Gen. Virol.">
        <title>Novel phages of Pseudomonas syringae unveil numerous potential auxiliary metabolic genes.</title>
        <authorList>
            <person name="Feltin C."/>
            <person name="Garneau J.R."/>
            <person name="Morris C.E."/>
            <person name="Berard A."/>
            <person name="Torres-Barcelo C."/>
        </authorList>
    </citation>
    <scope>NUCLEOTIDE SEQUENCE</scope>
</reference>
<proteinExistence type="inferred from homology"/>
<dbReference type="GO" id="GO:0006260">
    <property type="term" value="P:DNA replication"/>
    <property type="evidence" value="ECO:0007669"/>
    <property type="project" value="UniProtKB-KW"/>
</dbReference>
<dbReference type="Pfam" id="PF01068">
    <property type="entry name" value="DNA_ligase_A_M"/>
    <property type="match status" value="1"/>
</dbReference>
<feature type="domain" description="ATP-dependent DNA ligase family profile" evidence="8">
    <location>
        <begin position="128"/>
        <end position="250"/>
    </location>
</feature>
<protein>
    <recommendedName>
        <fullName evidence="3">DNA ligase</fullName>
    </recommendedName>
</protein>
<evidence type="ECO:0000256" key="3">
    <source>
        <dbReference type="ARBA" id="ARBA00013308"/>
    </source>
</evidence>
<dbReference type="PANTHER" id="PTHR47810:SF1">
    <property type="entry name" value="DNA LIGASE B"/>
    <property type="match status" value="1"/>
</dbReference>
<comment type="similarity">
    <text evidence="2">Belongs to the ATP-dependent DNA ligase family.</text>
</comment>
<sequence length="304" mass="34915">MSAMLMKGETWQDANKLVRGKLRFQYPVIAEIKADEIRCRVHSTWDGQGNRTVHFDSYAGKPLHNMDVFAEQFNRLLGHAGLDELDVGVLVNDNFNDSYRWVRSANGYPVEKFDKKTGKTAPGLQPQDVQFILFDMPESEAELRDRLAVLDKINQDAWAFVGLRMNRPHRWYCMTGEAVHDAYTKARAEGHEGIMVKTLDHVYQRRRTFDWMKYKPSEDHDGQITGFNEAVSIEGQPLGRVGSINVTCADGSTAAPSGIPHALGKELWENQAAYVGQWLEFYCMERDRQGGYRHPIYHRFREDK</sequence>
<dbReference type="Gene3D" id="2.40.50.140">
    <property type="entry name" value="Nucleic acid-binding proteins"/>
    <property type="match status" value="1"/>
</dbReference>
<evidence type="ECO:0000256" key="7">
    <source>
        <dbReference type="ARBA" id="ARBA00023204"/>
    </source>
</evidence>
<evidence type="ECO:0000256" key="5">
    <source>
        <dbReference type="ARBA" id="ARBA00022705"/>
    </source>
</evidence>
<dbReference type="SUPFAM" id="SSF50249">
    <property type="entry name" value="Nucleic acid-binding proteins"/>
    <property type="match status" value="1"/>
</dbReference>
<dbReference type="GO" id="GO:0006281">
    <property type="term" value="P:DNA repair"/>
    <property type="evidence" value="ECO:0007669"/>
    <property type="project" value="UniProtKB-KW"/>
</dbReference>
<dbReference type="SUPFAM" id="SSF56091">
    <property type="entry name" value="DNA ligase/mRNA capping enzyme, catalytic domain"/>
    <property type="match status" value="1"/>
</dbReference>
<evidence type="ECO:0000256" key="1">
    <source>
        <dbReference type="ARBA" id="ARBA00001968"/>
    </source>
</evidence>
<dbReference type="GO" id="GO:0006310">
    <property type="term" value="P:DNA recombination"/>
    <property type="evidence" value="ECO:0007669"/>
    <property type="project" value="InterPro"/>
</dbReference>
<keyword evidence="7" id="KW-0234">DNA repair</keyword>
<dbReference type="PROSITE" id="PS00333">
    <property type="entry name" value="DNA_LIGASE_A2"/>
    <property type="match status" value="1"/>
</dbReference>
<keyword evidence="5" id="KW-0235">DNA replication</keyword>
<comment type="cofactor">
    <cofactor evidence="1">
        <name>a divalent metal cation</name>
        <dbReference type="ChEBI" id="CHEBI:60240"/>
    </cofactor>
</comment>
<gene>
    <name evidence="9" type="ORF">Drael01_00051</name>
</gene>
<evidence type="ECO:0000259" key="8">
    <source>
        <dbReference type="PROSITE" id="PS50160"/>
    </source>
</evidence>
<evidence type="ECO:0000313" key="9">
    <source>
        <dbReference type="EMBL" id="XAI70281.1"/>
    </source>
</evidence>
<dbReference type="EMBL" id="PP179320">
    <property type="protein sequence ID" value="XAI70281.1"/>
    <property type="molecule type" value="Genomic_DNA"/>
</dbReference>
<dbReference type="InterPro" id="IPR050326">
    <property type="entry name" value="NAD_dep_DNA_ligaseB"/>
</dbReference>
<keyword evidence="6" id="KW-0227">DNA damage</keyword>
<evidence type="ECO:0000256" key="2">
    <source>
        <dbReference type="ARBA" id="ARBA00007572"/>
    </source>
</evidence>
<dbReference type="PROSITE" id="PS50160">
    <property type="entry name" value="DNA_LIGASE_A3"/>
    <property type="match status" value="1"/>
</dbReference>
<dbReference type="Gene3D" id="3.30.470.30">
    <property type="entry name" value="DNA ligase/mRNA capping enzyme"/>
    <property type="match status" value="1"/>
</dbReference>
<organism evidence="9">
    <name type="scientific">Pseudomonas phage Drael01</name>
    <dbReference type="NCBI Taxonomy" id="3138533"/>
    <lineage>
        <taxon>Viruses</taxon>
    </lineage>
</organism>
<dbReference type="PANTHER" id="PTHR47810">
    <property type="entry name" value="DNA LIGASE"/>
    <property type="match status" value="1"/>
</dbReference>
<accession>A0AAU6W0Q4</accession>
<keyword evidence="4 9" id="KW-0436">Ligase</keyword>
<dbReference type="InterPro" id="IPR012340">
    <property type="entry name" value="NA-bd_OB-fold"/>
</dbReference>
<name>A0AAU6W0Q4_9VIRU</name>
<evidence type="ECO:0000256" key="6">
    <source>
        <dbReference type="ARBA" id="ARBA00022763"/>
    </source>
</evidence>
<dbReference type="InterPro" id="IPR012310">
    <property type="entry name" value="DNA_ligase_ATP-dep_cent"/>
</dbReference>
<dbReference type="InterPro" id="IPR016059">
    <property type="entry name" value="DNA_ligase_ATP-dep_CS"/>
</dbReference>
<dbReference type="GO" id="GO:0005524">
    <property type="term" value="F:ATP binding"/>
    <property type="evidence" value="ECO:0007669"/>
    <property type="project" value="InterPro"/>
</dbReference>
<evidence type="ECO:0000256" key="4">
    <source>
        <dbReference type="ARBA" id="ARBA00022598"/>
    </source>
</evidence>